<protein>
    <submittedName>
        <fullName evidence="4">NAD(P)-binding protein</fullName>
    </submittedName>
</protein>
<name>A0A5M3M9D5_CONPW</name>
<dbReference type="PRINTS" id="PR00080">
    <property type="entry name" value="SDRFAMILY"/>
</dbReference>
<comment type="similarity">
    <text evidence="1 3">Belongs to the short-chain dehydrogenases/reductases (SDR) family.</text>
</comment>
<dbReference type="GO" id="GO:0016491">
    <property type="term" value="F:oxidoreductase activity"/>
    <property type="evidence" value="ECO:0007669"/>
    <property type="project" value="UniProtKB-KW"/>
</dbReference>
<evidence type="ECO:0000256" key="1">
    <source>
        <dbReference type="ARBA" id="ARBA00006484"/>
    </source>
</evidence>
<dbReference type="PRINTS" id="PR00081">
    <property type="entry name" value="GDHRDH"/>
</dbReference>
<dbReference type="Pfam" id="PF00106">
    <property type="entry name" value="adh_short"/>
    <property type="match status" value="1"/>
</dbReference>
<dbReference type="PANTHER" id="PTHR43976">
    <property type="entry name" value="SHORT CHAIN DEHYDROGENASE"/>
    <property type="match status" value="1"/>
</dbReference>
<sequence length="264" mass="29261">MTELLLEKGDIVVATLRKPEALSDLTATYPSDKLLVLKVDVTKSEDVQAAFSRGLEAFGCIDVVFNNAGQNILGELESMDEQSARIIMEVNFWGATNVTKEAIRVFREVNKPSGGRLLQVSSRGGLVGIPASPYYSASKFALEGLTESVVQELRPEWNIKVSIIEPGPFRTEIFTVNVRDVPQHPAYADPSLPGSQTLQRIKAGNPDGDARKAVEVIERLTHLENPSLRLPLHRKTFASLREKVQELNKTADDWESWSDGIYLE</sequence>
<dbReference type="SUPFAM" id="SSF51735">
    <property type="entry name" value="NAD(P)-binding Rossmann-fold domains"/>
    <property type="match status" value="1"/>
</dbReference>
<dbReference type="AlphaFoldDB" id="A0A5M3M9D5"/>
<keyword evidence="5" id="KW-1185">Reference proteome</keyword>
<dbReference type="GeneID" id="19200334"/>
<evidence type="ECO:0000256" key="3">
    <source>
        <dbReference type="RuleBase" id="RU000363"/>
    </source>
</evidence>
<gene>
    <name evidence="4" type="ORF">CONPUDRAFT_131302</name>
</gene>
<dbReference type="InterPro" id="IPR051911">
    <property type="entry name" value="SDR_oxidoreductase"/>
</dbReference>
<proteinExistence type="inferred from homology"/>
<dbReference type="RefSeq" id="XP_007773854.1">
    <property type="nucleotide sequence ID" value="XM_007775664.1"/>
</dbReference>
<dbReference type="KEGG" id="cput:CONPUDRAFT_131302"/>
<dbReference type="OMA" id="GMAANRY"/>
<dbReference type="InterPro" id="IPR002347">
    <property type="entry name" value="SDR_fam"/>
</dbReference>
<accession>A0A5M3M9D5</accession>
<evidence type="ECO:0000256" key="2">
    <source>
        <dbReference type="ARBA" id="ARBA00023002"/>
    </source>
</evidence>
<dbReference type="OrthoDB" id="1274115at2759"/>
<organism evidence="4 5">
    <name type="scientific">Coniophora puteana (strain RWD-64-598)</name>
    <name type="common">Brown rot fungus</name>
    <dbReference type="NCBI Taxonomy" id="741705"/>
    <lineage>
        <taxon>Eukaryota</taxon>
        <taxon>Fungi</taxon>
        <taxon>Dikarya</taxon>
        <taxon>Basidiomycota</taxon>
        <taxon>Agaricomycotina</taxon>
        <taxon>Agaricomycetes</taxon>
        <taxon>Agaricomycetidae</taxon>
        <taxon>Boletales</taxon>
        <taxon>Coniophorineae</taxon>
        <taxon>Coniophoraceae</taxon>
        <taxon>Coniophora</taxon>
    </lineage>
</organism>
<dbReference type="Gene3D" id="3.40.50.720">
    <property type="entry name" value="NAD(P)-binding Rossmann-like Domain"/>
    <property type="match status" value="1"/>
</dbReference>
<dbReference type="Proteomes" id="UP000053558">
    <property type="component" value="Unassembled WGS sequence"/>
</dbReference>
<reference evidence="5" key="1">
    <citation type="journal article" date="2012" name="Science">
        <title>The Paleozoic origin of enzymatic lignin decomposition reconstructed from 31 fungal genomes.</title>
        <authorList>
            <person name="Floudas D."/>
            <person name="Binder M."/>
            <person name="Riley R."/>
            <person name="Barry K."/>
            <person name="Blanchette R.A."/>
            <person name="Henrissat B."/>
            <person name="Martinez A.T."/>
            <person name="Otillar R."/>
            <person name="Spatafora J.W."/>
            <person name="Yadav J.S."/>
            <person name="Aerts A."/>
            <person name="Benoit I."/>
            <person name="Boyd A."/>
            <person name="Carlson A."/>
            <person name="Copeland A."/>
            <person name="Coutinho P.M."/>
            <person name="de Vries R.P."/>
            <person name="Ferreira P."/>
            <person name="Findley K."/>
            <person name="Foster B."/>
            <person name="Gaskell J."/>
            <person name="Glotzer D."/>
            <person name="Gorecki P."/>
            <person name="Heitman J."/>
            <person name="Hesse C."/>
            <person name="Hori C."/>
            <person name="Igarashi K."/>
            <person name="Jurgens J.A."/>
            <person name="Kallen N."/>
            <person name="Kersten P."/>
            <person name="Kohler A."/>
            <person name="Kuees U."/>
            <person name="Kumar T.K.A."/>
            <person name="Kuo A."/>
            <person name="LaButti K."/>
            <person name="Larrondo L.F."/>
            <person name="Lindquist E."/>
            <person name="Ling A."/>
            <person name="Lombard V."/>
            <person name="Lucas S."/>
            <person name="Lundell T."/>
            <person name="Martin R."/>
            <person name="McLaughlin D.J."/>
            <person name="Morgenstern I."/>
            <person name="Morin E."/>
            <person name="Murat C."/>
            <person name="Nagy L.G."/>
            <person name="Nolan M."/>
            <person name="Ohm R.A."/>
            <person name="Patyshakuliyeva A."/>
            <person name="Rokas A."/>
            <person name="Ruiz-Duenas F.J."/>
            <person name="Sabat G."/>
            <person name="Salamov A."/>
            <person name="Samejima M."/>
            <person name="Schmutz J."/>
            <person name="Slot J.C."/>
            <person name="St John F."/>
            <person name="Stenlid J."/>
            <person name="Sun H."/>
            <person name="Sun S."/>
            <person name="Syed K."/>
            <person name="Tsang A."/>
            <person name="Wiebenga A."/>
            <person name="Young D."/>
            <person name="Pisabarro A."/>
            <person name="Eastwood D.C."/>
            <person name="Martin F."/>
            <person name="Cullen D."/>
            <person name="Grigoriev I.V."/>
            <person name="Hibbett D.S."/>
        </authorList>
    </citation>
    <scope>NUCLEOTIDE SEQUENCE [LARGE SCALE GENOMIC DNA]</scope>
    <source>
        <strain evidence="5">RWD-64-598 SS2</strain>
    </source>
</reference>
<comment type="caution">
    <text evidence="4">The sequence shown here is derived from an EMBL/GenBank/DDBJ whole genome shotgun (WGS) entry which is preliminary data.</text>
</comment>
<dbReference type="EMBL" id="JH711587">
    <property type="protein sequence ID" value="EIW75848.1"/>
    <property type="molecule type" value="Genomic_DNA"/>
</dbReference>
<evidence type="ECO:0000313" key="4">
    <source>
        <dbReference type="EMBL" id="EIW75848.1"/>
    </source>
</evidence>
<dbReference type="PANTHER" id="PTHR43976:SF16">
    <property type="entry name" value="SHORT-CHAIN DEHYDROGENASE_REDUCTASE FAMILY PROTEIN"/>
    <property type="match status" value="1"/>
</dbReference>
<keyword evidence="2" id="KW-0560">Oxidoreductase</keyword>
<dbReference type="InterPro" id="IPR036291">
    <property type="entry name" value="NAD(P)-bd_dom_sf"/>
</dbReference>
<evidence type="ECO:0000313" key="5">
    <source>
        <dbReference type="Proteomes" id="UP000053558"/>
    </source>
</evidence>